<dbReference type="Proteomes" id="UP000660729">
    <property type="component" value="Unassembled WGS sequence"/>
</dbReference>
<evidence type="ECO:0000256" key="1">
    <source>
        <dbReference type="SAM" id="MobiDB-lite"/>
    </source>
</evidence>
<feature type="transmembrane region" description="Helical" evidence="2">
    <location>
        <begin position="523"/>
        <end position="544"/>
    </location>
</feature>
<dbReference type="InterPro" id="IPR010640">
    <property type="entry name" value="Low_temperature_requirement_A"/>
</dbReference>
<evidence type="ECO:0000313" key="4">
    <source>
        <dbReference type="Proteomes" id="UP000660729"/>
    </source>
</evidence>
<feature type="transmembrane region" description="Helical" evidence="2">
    <location>
        <begin position="338"/>
        <end position="354"/>
    </location>
</feature>
<feature type="transmembrane region" description="Helical" evidence="2">
    <location>
        <begin position="270"/>
        <end position="292"/>
    </location>
</feature>
<feature type="transmembrane region" description="Helical" evidence="2">
    <location>
        <begin position="69"/>
        <end position="85"/>
    </location>
</feature>
<dbReference type="PANTHER" id="PTHR42101">
    <property type="entry name" value="CHROMOSOME 16, WHOLE GENOME SHOTGUN SEQUENCE"/>
    <property type="match status" value="1"/>
</dbReference>
<dbReference type="EMBL" id="JABCIY010000248">
    <property type="protein sequence ID" value="KAF7186761.1"/>
    <property type="molecule type" value="Genomic_DNA"/>
</dbReference>
<feature type="transmembrane region" description="Helical" evidence="2">
    <location>
        <begin position="97"/>
        <end position="115"/>
    </location>
</feature>
<proteinExistence type="predicted"/>
<keyword evidence="2" id="KW-1133">Transmembrane helix</keyword>
<comment type="caution">
    <text evidence="3">The sequence shown here is derived from an EMBL/GenBank/DDBJ whole genome shotgun (WGS) entry which is preliminary data.</text>
</comment>
<evidence type="ECO:0000256" key="2">
    <source>
        <dbReference type="SAM" id="Phobius"/>
    </source>
</evidence>
<feature type="transmembrane region" description="Helical" evidence="2">
    <location>
        <begin position="556"/>
        <end position="575"/>
    </location>
</feature>
<sequence length="618" mass="69444">MLEEEKSYLPLFQSPFVDSQYEAGQHAIHSEDEEHHHHNPLGRNAATNTFGKDNGPQFRRFTQATDLELFYDLFFVANLTVFTYAHEVNDADSLKQYVGFFCIIWFTWYAVSLHDVRFAMDSVFERVCKAVQFLVMIGFAVVGPEFNVGEENSGDGDNETLEASIAYLKGLTLVLMISRLVLVAQYVQNMYFALDYKKVKVPMTIIAGTYLVAAMIYLGLFWTFHGDQTDNHSYIAWYVIAVAEAIIVTGVSMVWRSLSFQGTHLHERMSLLTLIILGEGAIGIAKSCQYVTFSEGTFSFTGSVAAEIFCAVINLYFLYMIYFDWIQEEEFGPIRQQLWSVLHFPLHVALVLAVEGASQCITWNAAIRRGNVLIEQVEHWVPILNHTAGGNPTPTDWMNAAVDLNTTANNLFDIALERSSGALSTLQTLGYSGQTQVAAVPAIINGTKDGETAGNAFWWLTGVLYQTTFKIAGFYPPETTDEINRTVTYLGDSIDFTKYDEGYWMDQAYENLGKSFIVFRVTFGYFFTSVGTFVILCATLAALNRGSKTRQFWARLLFMKFVGLGLALLSCMLETPEAMESYVKGPWVLPTVTLCLFAIVVLNGIKLSTPKVTRKRQK</sequence>
<feature type="transmembrane region" description="Helical" evidence="2">
    <location>
        <begin position="587"/>
        <end position="608"/>
    </location>
</feature>
<feature type="transmembrane region" description="Helical" evidence="2">
    <location>
        <begin position="199"/>
        <end position="222"/>
    </location>
</feature>
<feature type="transmembrane region" description="Helical" evidence="2">
    <location>
        <begin position="127"/>
        <end position="146"/>
    </location>
</feature>
<evidence type="ECO:0000313" key="3">
    <source>
        <dbReference type="EMBL" id="KAF7186761.1"/>
    </source>
</evidence>
<keyword evidence="4" id="KW-1185">Reference proteome</keyword>
<evidence type="ECO:0008006" key="5">
    <source>
        <dbReference type="Google" id="ProtNLM"/>
    </source>
</evidence>
<feature type="transmembrane region" description="Helical" evidence="2">
    <location>
        <begin position="234"/>
        <end position="258"/>
    </location>
</feature>
<organism evidence="3 4">
    <name type="scientific">Pseudocercospora fuligena</name>
    <dbReference type="NCBI Taxonomy" id="685502"/>
    <lineage>
        <taxon>Eukaryota</taxon>
        <taxon>Fungi</taxon>
        <taxon>Dikarya</taxon>
        <taxon>Ascomycota</taxon>
        <taxon>Pezizomycotina</taxon>
        <taxon>Dothideomycetes</taxon>
        <taxon>Dothideomycetidae</taxon>
        <taxon>Mycosphaerellales</taxon>
        <taxon>Mycosphaerellaceae</taxon>
        <taxon>Pseudocercospora</taxon>
    </lineage>
</organism>
<dbReference type="Pfam" id="PF06772">
    <property type="entry name" value="LtrA"/>
    <property type="match status" value="1"/>
</dbReference>
<accession>A0A8H6R8Y1</accession>
<name>A0A8H6R8Y1_9PEZI</name>
<feature type="transmembrane region" description="Helical" evidence="2">
    <location>
        <begin position="166"/>
        <end position="187"/>
    </location>
</feature>
<feature type="transmembrane region" description="Helical" evidence="2">
    <location>
        <begin position="304"/>
        <end position="326"/>
    </location>
</feature>
<keyword evidence="2" id="KW-0812">Transmembrane</keyword>
<protein>
    <recommendedName>
        <fullName evidence="5">Low temperature requirement A</fullName>
    </recommendedName>
</protein>
<dbReference type="OrthoDB" id="3177213at2759"/>
<reference evidence="3" key="1">
    <citation type="submission" date="2020-04" db="EMBL/GenBank/DDBJ databases">
        <title>Draft genome resource of the tomato pathogen Pseudocercospora fuligena.</title>
        <authorList>
            <person name="Zaccaron A."/>
        </authorList>
    </citation>
    <scope>NUCLEOTIDE SEQUENCE</scope>
    <source>
        <strain evidence="3">PF001</strain>
    </source>
</reference>
<keyword evidence="2" id="KW-0472">Membrane</keyword>
<dbReference type="PANTHER" id="PTHR42101:SF1">
    <property type="entry name" value="LOW TEMPERATURE REQUIREMENT A"/>
    <property type="match status" value="1"/>
</dbReference>
<dbReference type="AlphaFoldDB" id="A0A8H6R8Y1"/>
<gene>
    <name evidence="3" type="ORF">HII31_11993</name>
</gene>
<feature type="region of interest" description="Disordered" evidence="1">
    <location>
        <begin position="30"/>
        <end position="54"/>
    </location>
</feature>